<evidence type="ECO:0000313" key="7">
    <source>
        <dbReference type="EMBL" id="KAF3320255.1"/>
    </source>
</evidence>
<dbReference type="GO" id="GO:0006355">
    <property type="term" value="P:regulation of DNA-templated transcription"/>
    <property type="evidence" value="ECO:0007669"/>
    <property type="project" value="InterPro"/>
</dbReference>
<evidence type="ECO:0000256" key="4">
    <source>
        <dbReference type="ARBA" id="ARBA00023163"/>
    </source>
</evidence>
<dbReference type="SUPFAM" id="SSF101941">
    <property type="entry name" value="NAC domain"/>
    <property type="match status" value="1"/>
</dbReference>
<dbReference type="EMBL" id="SWLB01000086">
    <property type="protein sequence ID" value="KAF3320255.1"/>
    <property type="molecule type" value="Genomic_DNA"/>
</dbReference>
<evidence type="ECO:0000256" key="1">
    <source>
        <dbReference type="ARBA" id="ARBA00004123"/>
    </source>
</evidence>
<dbReference type="InterPro" id="IPR003441">
    <property type="entry name" value="NAC-dom"/>
</dbReference>
<dbReference type="PANTHER" id="PTHR31744:SF208">
    <property type="entry name" value="(WILD MALAYSIAN BANANA) HYPOTHETICAL PROTEIN"/>
    <property type="match status" value="1"/>
</dbReference>
<name>A0A833Q9Q0_9POAL</name>
<dbReference type="OrthoDB" id="1931139at2759"/>
<dbReference type="GO" id="GO:0003677">
    <property type="term" value="F:DNA binding"/>
    <property type="evidence" value="ECO:0007669"/>
    <property type="project" value="UniProtKB-KW"/>
</dbReference>
<dbReference type="AlphaFoldDB" id="A0A833Q9Q0"/>
<dbReference type="Pfam" id="PF02365">
    <property type="entry name" value="NAM"/>
    <property type="match status" value="1"/>
</dbReference>
<dbReference type="Gene3D" id="2.170.150.80">
    <property type="entry name" value="NAC domain"/>
    <property type="match status" value="1"/>
</dbReference>
<evidence type="ECO:0000256" key="3">
    <source>
        <dbReference type="ARBA" id="ARBA00023125"/>
    </source>
</evidence>
<keyword evidence="3" id="KW-0238">DNA-binding</keyword>
<keyword evidence="2" id="KW-0805">Transcription regulation</keyword>
<evidence type="ECO:0000256" key="2">
    <source>
        <dbReference type="ARBA" id="ARBA00023015"/>
    </source>
</evidence>
<dbReference type="FunFam" id="2.170.150.80:FF:000002">
    <property type="entry name" value="Nac domain-containing protein 86"/>
    <property type="match status" value="1"/>
</dbReference>
<feature type="domain" description="NAC" evidence="6">
    <location>
        <begin position="3"/>
        <end position="153"/>
    </location>
</feature>
<comment type="caution">
    <text evidence="7">The sequence shown here is derived from an EMBL/GenBank/DDBJ whole genome shotgun (WGS) entry which is preliminary data.</text>
</comment>
<protein>
    <submittedName>
        <fullName evidence="7">NAC domain-containing protein 45-like protein</fullName>
    </submittedName>
</protein>
<sequence length="335" mass="37765">MTLPPGFRFHPTDNELVGYYLKRKVDGSKIELEVIPVVDLYKFDPWQLPEKSFLPKRDLEWFFFVPRDRKYPNGSRTNRATLSGYWKATGKDRKILCETGTQGLRKTLVFYKGRAPGGERTDWIMHEYRLCEDLSQASLNFLGAFALCRIMKRSETVPKISSDLQGKHKRGSMSANLDLVTEEAEIQSNSILLSPLNAVPHPNTNNILEIDLPNPSSDVSMTSLPDESMCESVSLWNSPYLSSLNFEEGLPLFSRDQVNGCLSFPSTMDLLDNSSITDYPLNYLGSGCNGTTHPDSRLYGAEIWNPVIPSMICRQASEGEESGLWAQEDSLVYVI</sequence>
<evidence type="ECO:0000256" key="5">
    <source>
        <dbReference type="ARBA" id="ARBA00023242"/>
    </source>
</evidence>
<dbReference type="Proteomes" id="UP000623129">
    <property type="component" value="Unassembled WGS sequence"/>
</dbReference>
<dbReference type="PANTHER" id="PTHR31744">
    <property type="entry name" value="PROTEIN CUP-SHAPED COTYLEDON 2-RELATED"/>
    <property type="match status" value="1"/>
</dbReference>
<organism evidence="7 8">
    <name type="scientific">Carex littledalei</name>
    <dbReference type="NCBI Taxonomy" id="544730"/>
    <lineage>
        <taxon>Eukaryota</taxon>
        <taxon>Viridiplantae</taxon>
        <taxon>Streptophyta</taxon>
        <taxon>Embryophyta</taxon>
        <taxon>Tracheophyta</taxon>
        <taxon>Spermatophyta</taxon>
        <taxon>Magnoliopsida</taxon>
        <taxon>Liliopsida</taxon>
        <taxon>Poales</taxon>
        <taxon>Cyperaceae</taxon>
        <taxon>Cyperoideae</taxon>
        <taxon>Cariceae</taxon>
        <taxon>Carex</taxon>
        <taxon>Carex subgen. Euthyceras</taxon>
    </lineage>
</organism>
<accession>A0A833Q9Q0</accession>
<reference evidence="7" key="1">
    <citation type="submission" date="2020-01" db="EMBL/GenBank/DDBJ databases">
        <title>Genome sequence of Kobresia littledalei, the first chromosome-level genome in the family Cyperaceae.</title>
        <authorList>
            <person name="Qu G."/>
        </authorList>
    </citation>
    <scope>NUCLEOTIDE SEQUENCE</scope>
    <source>
        <strain evidence="7">C.B.Clarke</strain>
        <tissue evidence="7">Leaf</tissue>
    </source>
</reference>
<keyword evidence="4" id="KW-0804">Transcription</keyword>
<gene>
    <name evidence="7" type="ORF">FCM35_KLT22143</name>
</gene>
<dbReference type="InterPro" id="IPR036093">
    <property type="entry name" value="NAC_dom_sf"/>
</dbReference>
<dbReference type="GO" id="GO:0005634">
    <property type="term" value="C:nucleus"/>
    <property type="evidence" value="ECO:0007669"/>
    <property type="project" value="UniProtKB-SubCell"/>
</dbReference>
<keyword evidence="8" id="KW-1185">Reference proteome</keyword>
<dbReference type="PROSITE" id="PS51005">
    <property type="entry name" value="NAC"/>
    <property type="match status" value="1"/>
</dbReference>
<comment type="subcellular location">
    <subcellularLocation>
        <location evidence="1">Nucleus</location>
    </subcellularLocation>
</comment>
<evidence type="ECO:0000259" key="6">
    <source>
        <dbReference type="PROSITE" id="PS51005"/>
    </source>
</evidence>
<keyword evidence="5" id="KW-0539">Nucleus</keyword>
<proteinExistence type="predicted"/>
<evidence type="ECO:0000313" key="8">
    <source>
        <dbReference type="Proteomes" id="UP000623129"/>
    </source>
</evidence>